<evidence type="ECO:0000256" key="4">
    <source>
        <dbReference type="ARBA" id="ARBA00022692"/>
    </source>
</evidence>
<comment type="similarity">
    <text evidence="2">Belongs to the drug/metabolite transporter (DMT) superfamily. Plant drug/metabolite exporter (P-DME) (TC 2.A.7.4) family.</text>
</comment>
<feature type="transmembrane region" description="Helical" evidence="7">
    <location>
        <begin position="347"/>
        <end position="366"/>
    </location>
</feature>
<feature type="transmembrane region" description="Helical" evidence="7">
    <location>
        <begin position="271"/>
        <end position="287"/>
    </location>
</feature>
<feature type="transmembrane region" description="Helical" evidence="7">
    <location>
        <begin position="133"/>
        <end position="151"/>
    </location>
</feature>
<dbReference type="GO" id="GO:0005886">
    <property type="term" value="C:plasma membrane"/>
    <property type="evidence" value="ECO:0007669"/>
    <property type="project" value="UniProtKB-SubCell"/>
</dbReference>
<comment type="subcellular location">
    <subcellularLocation>
        <location evidence="1">Cell membrane</location>
        <topology evidence="1">Multi-pass membrane protein</topology>
    </subcellularLocation>
</comment>
<reference evidence="10" key="2">
    <citation type="submission" date="2025-08" db="UniProtKB">
        <authorList>
            <consortium name="RefSeq"/>
        </authorList>
    </citation>
    <scope>IDENTIFICATION</scope>
    <source>
        <tissue evidence="10">Leaf</tissue>
    </source>
</reference>
<evidence type="ECO:0000256" key="1">
    <source>
        <dbReference type="ARBA" id="ARBA00004651"/>
    </source>
</evidence>
<feature type="transmembrane region" description="Helical" evidence="7">
    <location>
        <begin position="378"/>
        <end position="396"/>
    </location>
</feature>
<evidence type="ECO:0000256" key="5">
    <source>
        <dbReference type="ARBA" id="ARBA00022989"/>
    </source>
</evidence>
<dbReference type="GeneID" id="116210807"/>
<evidence type="ECO:0000313" key="9">
    <source>
        <dbReference type="Proteomes" id="UP000515151"/>
    </source>
</evidence>
<keyword evidence="6 7" id="KW-0472">Membrane</keyword>
<dbReference type="InterPro" id="IPR037185">
    <property type="entry name" value="EmrE-like"/>
</dbReference>
<evidence type="ECO:0000256" key="7">
    <source>
        <dbReference type="SAM" id="Phobius"/>
    </source>
</evidence>
<reference evidence="9" key="1">
    <citation type="journal article" date="2020" name="Plant Biotechnol. J.">
        <title>The pomegranate (Punica granatum L.) draft genome dissects genetic divergence between soft- and hard-seeded cultivars.</title>
        <authorList>
            <person name="Luo X."/>
            <person name="Li H."/>
            <person name="Wu Z."/>
            <person name="Yao W."/>
            <person name="Zhao P."/>
            <person name="Cao D."/>
            <person name="Yu H."/>
            <person name="Li K."/>
            <person name="Poudel K."/>
            <person name="Zhao D."/>
            <person name="Zhang F."/>
            <person name="Xia X."/>
            <person name="Chen L."/>
            <person name="Wang Q."/>
            <person name="Jing D."/>
            <person name="Cao S."/>
        </authorList>
    </citation>
    <scope>NUCLEOTIDE SEQUENCE [LARGE SCALE GENOMIC DNA]</scope>
    <source>
        <strain evidence="9">cv. Tunisia</strain>
    </source>
</reference>
<dbReference type="Proteomes" id="UP000515151">
    <property type="component" value="Chromosome 6"/>
</dbReference>
<feature type="domain" description="EamA" evidence="8">
    <location>
        <begin position="135"/>
        <end position="258"/>
    </location>
</feature>
<dbReference type="Pfam" id="PF00892">
    <property type="entry name" value="EamA"/>
    <property type="match status" value="2"/>
</dbReference>
<dbReference type="InterPro" id="IPR051258">
    <property type="entry name" value="Diverse_Substrate_Transporter"/>
</dbReference>
<evidence type="ECO:0000256" key="3">
    <source>
        <dbReference type="ARBA" id="ARBA00022475"/>
    </source>
</evidence>
<dbReference type="RefSeq" id="XP_031400725.1">
    <property type="nucleotide sequence ID" value="XM_031544865.1"/>
</dbReference>
<proteinExistence type="inferred from homology"/>
<keyword evidence="9" id="KW-1185">Reference proteome</keyword>
<feature type="transmembrane region" description="Helical" evidence="7">
    <location>
        <begin position="402"/>
        <end position="421"/>
    </location>
</feature>
<evidence type="ECO:0000256" key="6">
    <source>
        <dbReference type="ARBA" id="ARBA00023136"/>
    </source>
</evidence>
<feature type="transmembrane region" description="Helical" evidence="7">
    <location>
        <begin position="299"/>
        <end position="320"/>
    </location>
</feature>
<name>A0A6P8DYN7_PUNGR</name>
<protein>
    <submittedName>
        <fullName evidence="10">Uncharacterized protein LOC116210807 isoform X1</fullName>
    </submittedName>
</protein>
<dbReference type="AlphaFoldDB" id="A0A6P8DYN7"/>
<dbReference type="PANTHER" id="PTHR42920">
    <property type="entry name" value="OS03G0707200 PROTEIN-RELATED"/>
    <property type="match status" value="1"/>
</dbReference>
<dbReference type="InterPro" id="IPR000620">
    <property type="entry name" value="EamA_dom"/>
</dbReference>
<dbReference type="SUPFAM" id="SSF103481">
    <property type="entry name" value="Multidrug resistance efflux transporter EmrE"/>
    <property type="match status" value="1"/>
</dbReference>
<sequence length="471" mass="51356">MINSESSLSFQLAMASPWCRWPWKTTSCSATTTLGNFSSHVRRHRISFSLPDPSSSSSCAASASTSKSGAGLKKVLNLAAPSPKSISSISEIVAEDASVPKLIRPRRRKSPSLRSLFGKRSLWRRILFASRKVRSIILLNLLTVVYASDIPVLKEVEAIMDPAAFSAVRFVVSAIPFIPFVFRARDAQTRNAGLELGLWVSLGYIMQALGLLTSDAGRASFINMFTVIVVPLVQGMLGAAVPAYTWAGAFMSVVGVGMLESSGSPPCVGDLFNLLSAVFFGVHILRTEHISRTMDKKSFLPLLGYEVCVVALFSVLWYFIGGQSTIQESGASWTWAMVWESLVEFPWIPALYTGVFSTGLCLWLEMVAMRDVSAAETAIVYGLEPVWGAGFAWFLLGERWGTVGWIGATFVLGGSLMVQIYGSSTPKKLNEGNNMNRNSNNQLLVTKDRSGFSSSPVIVRSKKDFPDLLNK</sequence>
<evidence type="ECO:0000313" key="10">
    <source>
        <dbReference type="RefSeq" id="XP_031400725.1"/>
    </source>
</evidence>
<dbReference type="OrthoDB" id="2017960at2759"/>
<keyword evidence="3" id="KW-1003">Cell membrane</keyword>
<keyword evidence="5 7" id="KW-1133">Transmembrane helix</keyword>
<accession>A0A6P8DYN7</accession>
<evidence type="ECO:0000259" key="8">
    <source>
        <dbReference type="Pfam" id="PF00892"/>
    </source>
</evidence>
<feature type="transmembrane region" description="Helical" evidence="7">
    <location>
        <begin position="163"/>
        <end position="182"/>
    </location>
</feature>
<gene>
    <name evidence="10" type="primary">LOC116210807</name>
</gene>
<feature type="domain" description="EamA" evidence="8">
    <location>
        <begin position="269"/>
        <end position="418"/>
    </location>
</feature>
<keyword evidence="4 7" id="KW-0812">Transmembrane</keyword>
<dbReference type="PANTHER" id="PTHR42920:SF26">
    <property type="entry name" value="OS03G0707200 PROTEIN"/>
    <property type="match status" value="1"/>
</dbReference>
<evidence type="ECO:0000256" key="2">
    <source>
        <dbReference type="ARBA" id="ARBA00007635"/>
    </source>
</evidence>
<organism evidence="9 10">
    <name type="scientific">Punica granatum</name>
    <name type="common">Pomegranate</name>
    <dbReference type="NCBI Taxonomy" id="22663"/>
    <lineage>
        <taxon>Eukaryota</taxon>
        <taxon>Viridiplantae</taxon>
        <taxon>Streptophyta</taxon>
        <taxon>Embryophyta</taxon>
        <taxon>Tracheophyta</taxon>
        <taxon>Spermatophyta</taxon>
        <taxon>Magnoliopsida</taxon>
        <taxon>eudicotyledons</taxon>
        <taxon>Gunneridae</taxon>
        <taxon>Pentapetalae</taxon>
        <taxon>rosids</taxon>
        <taxon>malvids</taxon>
        <taxon>Myrtales</taxon>
        <taxon>Lythraceae</taxon>
        <taxon>Punica</taxon>
    </lineage>
</organism>